<dbReference type="PANTHER" id="PTHR12301:SF4">
    <property type="entry name" value="SAM DOMAIN-CONTAINING PROTEIN SAMSN-1"/>
    <property type="match status" value="1"/>
</dbReference>
<dbReference type="SMART" id="SM00326">
    <property type="entry name" value="SH3"/>
    <property type="match status" value="1"/>
</dbReference>
<keyword evidence="1 3" id="KW-0728">SH3 domain</keyword>
<dbReference type="SUPFAM" id="SSF50044">
    <property type="entry name" value="SH3-domain"/>
    <property type="match status" value="1"/>
</dbReference>
<gene>
    <name evidence="8" type="primary">LOC108707432</name>
</gene>
<dbReference type="AlphaFoldDB" id="A0A8J1M7A8"/>
<organism evidence="7 8">
    <name type="scientific">Xenopus laevis</name>
    <name type="common">African clawed frog</name>
    <dbReference type="NCBI Taxonomy" id="8355"/>
    <lineage>
        <taxon>Eukaryota</taxon>
        <taxon>Metazoa</taxon>
        <taxon>Chordata</taxon>
        <taxon>Craniata</taxon>
        <taxon>Vertebrata</taxon>
        <taxon>Euteleostomi</taxon>
        <taxon>Amphibia</taxon>
        <taxon>Batrachia</taxon>
        <taxon>Anura</taxon>
        <taxon>Pipoidea</taxon>
        <taxon>Pipidae</taxon>
        <taxon>Xenopodinae</taxon>
        <taxon>Xenopus</taxon>
        <taxon>Xenopus</taxon>
    </lineage>
</organism>
<accession>A0A8J1M7A8</accession>
<feature type="region of interest" description="Disordered" evidence="4">
    <location>
        <begin position="496"/>
        <end position="519"/>
    </location>
</feature>
<dbReference type="GO" id="GO:1902531">
    <property type="term" value="P:regulation of intracellular signal transduction"/>
    <property type="evidence" value="ECO:0000318"/>
    <property type="project" value="GO_Central"/>
</dbReference>
<dbReference type="OrthoDB" id="10047268at2759"/>
<protein>
    <submittedName>
        <fullName evidence="8">Uncharacterized protein LOC108707432 isoform X1</fullName>
    </submittedName>
</protein>
<feature type="domain" description="SH3" evidence="5">
    <location>
        <begin position="530"/>
        <end position="591"/>
    </location>
</feature>
<proteinExistence type="predicted"/>
<evidence type="ECO:0000256" key="1">
    <source>
        <dbReference type="ARBA" id="ARBA00022443"/>
    </source>
</evidence>
<feature type="region of interest" description="Disordered" evidence="4">
    <location>
        <begin position="250"/>
        <end position="273"/>
    </location>
</feature>
<dbReference type="InterPro" id="IPR013761">
    <property type="entry name" value="SAM/pointed_sf"/>
</dbReference>
<feature type="compositionally biased region" description="Low complexity" evidence="4">
    <location>
        <begin position="204"/>
        <end position="218"/>
    </location>
</feature>
<dbReference type="GO" id="GO:0050869">
    <property type="term" value="P:negative regulation of B cell activation"/>
    <property type="evidence" value="ECO:0000318"/>
    <property type="project" value="GO_Central"/>
</dbReference>
<feature type="region of interest" description="Disordered" evidence="4">
    <location>
        <begin position="199"/>
        <end position="224"/>
    </location>
</feature>
<dbReference type="GO" id="GO:0005737">
    <property type="term" value="C:cytoplasm"/>
    <property type="evidence" value="ECO:0000318"/>
    <property type="project" value="GO_Central"/>
</dbReference>
<dbReference type="SUPFAM" id="SSF47769">
    <property type="entry name" value="SAM/Pointed domain"/>
    <property type="match status" value="1"/>
</dbReference>
<evidence type="ECO:0000259" key="5">
    <source>
        <dbReference type="PROSITE" id="PS50002"/>
    </source>
</evidence>
<evidence type="ECO:0000256" key="4">
    <source>
        <dbReference type="SAM" id="MobiDB-lite"/>
    </source>
</evidence>
<sequence>MVCAGEALSHLIMASESYGLLKGFYLAVISRRKYTNSWEDTTDQHCTIGIPRNTRSGEERRYFKMNLFCFTLEGSMDSLYEPVQQSQETNENSSSRASSPLNTNTKNVLYERSLSLEFSDVENTELRKKSNKSHIQKSVSENEAFETEPLEKKSWSTIQSQHPRKAENPSHLRRHCYIEDLSEDDFLMGEKTNLLTRQNTKENQSQWISPQIQSSESSTNEMEVDDTRSEAMGTLKRLQKLVRSKKQSVAEDGKNTFLPQSLTLGANEDDDDDEEQTLTTCMKLTKSQDKKTCKDPVRKKSAVDYYSTVGSLDRSSNAKWSTPGDLALDSDHSFLSDWKTFTGNDCDPLVFSIKPIQEWEKCTCCNHHTQLPPSLTDMDLPYSWRTSSFGAFDRFRKSSASKPEHLNETHEAEILCEGGATECDKTPNNAGSLTKKMKAISLTMRKKMGKKYIQALSEDTDDTEEYNSHRDSDPEGRFPTEKAFLKASESVESLYSLNSGQSSSSGVTSSSDGTNRDSLRLDEDISYTGPFCGRAKVHTDFTPSPYDAESLKIKKGDIIDIICKTPMGIWTGMLHNKVGNFKFIYVDIISEEEMPPRRIKARRKSKRPKPKTLQELMERLNLQDYISSLLLNGYETLEDLKDLKESHLHELNITSSEERARLLAAIENLQDCENDQELENKSVPPRLRPGNPANKCDLSDCPRDSGCYISLESSENSKDETEAETLCENVQKITITESA</sequence>
<feature type="domain" description="SAM" evidence="6">
    <location>
        <begin position="608"/>
        <end position="672"/>
    </location>
</feature>
<dbReference type="GO" id="GO:0005634">
    <property type="term" value="C:nucleus"/>
    <property type="evidence" value="ECO:0000318"/>
    <property type="project" value="GO_Central"/>
</dbReference>
<evidence type="ECO:0000259" key="6">
    <source>
        <dbReference type="PROSITE" id="PS50105"/>
    </source>
</evidence>
<dbReference type="InterPro" id="IPR037623">
    <property type="entry name" value="SAMSN1_SAM"/>
</dbReference>
<feature type="region of interest" description="Disordered" evidence="4">
    <location>
        <begin position="123"/>
        <end position="170"/>
    </location>
</feature>
<feature type="compositionally biased region" description="Basic and acidic residues" evidence="4">
    <location>
        <begin position="466"/>
        <end position="478"/>
    </location>
</feature>
<evidence type="ECO:0000256" key="2">
    <source>
        <dbReference type="ARBA" id="ARBA00022553"/>
    </source>
</evidence>
<dbReference type="Gene3D" id="1.10.150.50">
    <property type="entry name" value="Transcription Factor, Ets-1"/>
    <property type="match status" value="1"/>
</dbReference>
<feature type="region of interest" description="Disordered" evidence="4">
    <location>
        <begin position="458"/>
        <end position="478"/>
    </location>
</feature>
<dbReference type="PROSITE" id="PS50105">
    <property type="entry name" value="SAM_DOMAIN"/>
    <property type="match status" value="1"/>
</dbReference>
<name>A0A8J1M7A8_XENLA</name>
<dbReference type="Gene3D" id="2.30.30.40">
    <property type="entry name" value="SH3 Domains"/>
    <property type="match status" value="1"/>
</dbReference>
<dbReference type="InterPro" id="IPR001452">
    <property type="entry name" value="SH3_domain"/>
</dbReference>
<feature type="compositionally biased region" description="Low complexity" evidence="4">
    <location>
        <begin position="496"/>
        <end position="511"/>
    </location>
</feature>
<dbReference type="Proteomes" id="UP000186698">
    <property type="component" value="Chromosome 2L"/>
</dbReference>
<dbReference type="GO" id="GO:0001784">
    <property type="term" value="F:phosphotyrosine residue binding"/>
    <property type="evidence" value="ECO:0000318"/>
    <property type="project" value="GO_Central"/>
</dbReference>
<dbReference type="GeneID" id="108707432"/>
<feature type="region of interest" description="Disordered" evidence="4">
    <location>
        <begin position="675"/>
        <end position="695"/>
    </location>
</feature>
<dbReference type="InterPro" id="IPR021090">
    <property type="entry name" value="SPIDER"/>
</dbReference>
<dbReference type="InterPro" id="IPR051725">
    <property type="entry name" value="SAM-SH3_domain_protein"/>
</dbReference>
<evidence type="ECO:0000313" key="7">
    <source>
        <dbReference type="Proteomes" id="UP000186698"/>
    </source>
</evidence>
<dbReference type="Pfam" id="PF12485">
    <property type="entry name" value="SPIDER"/>
    <property type="match status" value="1"/>
</dbReference>
<dbReference type="RefSeq" id="XP_041437548.1">
    <property type="nucleotide sequence ID" value="XM_041581614.1"/>
</dbReference>
<feature type="region of interest" description="Disordered" evidence="4">
    <location>
        <begin position="82"/>
        <end position="104"/>
    </location>
</feature>
<dbReference type="InterPro" id="IPR001660">
    <property type="entry name" value="SAM"/>
</dbReference>
<evidence type="ECO:0000313" key="8">
    <source>
        <dbReference type="RefSeq" id="XP_041437548.1"/>
    </source>
</evidence>
<dbReference type="InterPro" id="IPR036028">
    <property type="entry name" value="SH3-like_dom_sf"/>
</dbReference>
<dbReference type="SMART" id="SM00454">
    <property type="entry name" value="SAM"/>
    <property type="match status" value="1"/>
</dbReference>
<keyword evidence="7" id="KW-1185">Reference proteome</keyword>
<dbReference type="CTD" id="108707432"/>
<feature type="compositionally biased region" description="Low complexity" evidence="4">
    <location>
        <begin position="84"/>
        <end position="95"/>
    </location>
</feature>
<dbReference type="Pfam" id="PF07647">
    <property type="entry name" value="SAM_2"/>
    <property type="match status" value="1"/>
</dbReference>
<reference evidence="8" key="1">
    <citation type="submission" date="2025-08" db="UniProtKB">
        <authorList>
            <consortium name="RefSeq"/>
        </authorList>
    </citation>
    <scope>IDENTIFICATION</scope>
    <source>
        <strain evidence="8">J_2021</strain>
        <tissue evidence="8">Erythrocytes</tissue>
    </source>
</reference>
<dbReference type="PROSITE" id="PS50002">
    <property type="entry name" value="SH3"/>
    <property type="match status" value="1"/>
</dbReference>
<evidence type="ECO:0000256" key="3">
    <source>
        <dbReference type="PROSITE-ProRule" id="PRU00192"/>
    </source>
</evidence>
<dbReference type="KEGG" id="xla:108707432"/>
<dbReference type="CDD" id="cd09561">
    <property type="entry name" value="SAM_SAMSN1"/>
    <property type="match status" value="1"/>
</dbReference>
<keyword evidence="2" id="KW-0597">Phosphoprotein</keyword>
<dbReference type="PANTHER" id="PTHR12301">
    <property type="entry name" value="SAM-DOMAIN, SH3 AND NUCLEAR LOCALIZATION SIGNALS PROTEIN RELATED"/>
    <property type="match status" value="1"/>
</dbReference>